<dbReference type="EMBL" id="JBGBPQ010000011">
    <property type="protein sequence ID" value="KAL1515582.1"/>
    <property type="molecule type" value="Genomic_DNA"/>
</dbReference>
<dbReference type="Gene3D" id="3.90.1410.10">
    <property type="entry name" value="set domain protein methyltransferase, domain 1"/>
    <property type="match status" value="1"/>
</dbReference>
<dbReference type="SUPFAM" id="SSF82199">
    <property type="entry name" value="SET domain"/>
    <property type="match status" value="1"/>
</dbReference>
<dbReference type="InterPro" id="IPR036464">
    <property type="entry name" value="Rubisco_LSMT_subst-bd_sf"/>
</dbReference>
<evidence type="ECO:0000313" key="7">
    <source>
        <dbReference type="Proteomes" id="UP001515480"/>
    </source>
</evidence>
<accession>A0AB34JB28</accession>
<dbReference type="PANTHER" id="PTHR13271:SF151">
    <property type="entry name" value="SET DOMAIN-CONTAINING PROTEIN 4"/>
    <property type="match status" value="1"/>
</dbReference>
<dbReference type="Pfam" id="PF09273">
    <property type="entry name" value="Rubis-subs-bind"/>
    <property type="match status" value="1"/>
</dbReference>
<dbReference type="GO" id="GO:0016279">
    <property type="term" value="F:protein-lysine N-methyltransferase activity"/>
    <property type="evidence" value="ECO:0007669"/>
    <property type="project" value="TreeGrafter"/>
</dbReference>
<dbReference type="InterPro" id="IPR046341">
    <property type="entry name" value="SET_dom_sf"/>
</dbReference>
<keyword evidence="2" id="KW-0808">Transferase</keyword>
<evidence type="ECO:0000256" key="2">
    <source>
        <dbReference type="ARBA" id="ARBA00022679"/>
    </source>
</evidence>
<feature type="signal peptide" evidence="4">
    <location>
        <begin position="1"/>
        <end position="20"/>
    </location>
</feature>
<keyword evidence="3" id="KW-0949">S-adenosyl-L-methionine</keyword>
<dbReference type="SUPFAM" id="SSF81822">
    <property type="entry name" value="RuBisCo LSMT C-terminal, substrate-binding domain"/>
    <property type="match status" value="1"/>
</dbReference>
<dbReference type="AlphaFoldDB" id="A0AB34JB28"/>
<feature type="domain" description="SET" evidence="5">
    <location>
        <begin position="52"/>
        <end position="326"/>
    </location>
</feature>
<evidence type="ECO:0000256" key="1">
    <source>
        <dbReference type="ARBA" id="ARBA00022603"/>
    </source>
</evidence>
<reference evidence="6 7" key="1">
    <citation type="journal article" date="2024" name="Science">
        <title>Giant polyketide synthase enzymes in the biosynthesis of giant marine polyether toxins.</title>
        <authorList>
            <person name="Fallon T.R."/>
            <person name="Shende V.V."/>
            <person name="Wierzbicki I.H."/>
            <person name="Pendleton A.L."/>
            <person name="Watervoot N.F."/>
            <person name="Auber R.P."/>
            <person name="Gonzalez D.J."/>
            <person name="Wisecaver J.H."/>
            <person name="Moore B.S."/>
        </authorList>
    </citation>
    <scope>NUCLEOTIDE SEQUENCE [LARGE SCALE GENOMIC DNA]</scope>
    <source>
        <strain evidence="6 7">12B1</strain>
    </source>
</reference>
<sequence length="437" mass="47139">MSHLSPISFLFLLSLSSTGAVTNRPGLTTQRIDPPARRLLEWAAARGVRTAPGFTLARFGTLDGVCASAPLRAGSTIVALPRAQTLAVKAAGHHPPAGASRAAWEEGAWFARLAMLLLLEEARGAARALGPYVELLPAQFDTPMHWTEGELKELQSDVFVRRVAEDRAKVEAAYAWAAAIAPDVGMAPPLRLEHFVWAVECVRSRAFSTVISGDVRVLAGSVLSGAAGLAMLCIDGAVNLLPGGELLPTCAVAVSGLAAVWQLWYDATSRGLTYVMCPVIDSMNHKSGGVGRPQVPELVYSSLQDAYLVISQRDLPAGEQIYISYGSSKDNDALLMYYGFVERENPAQRVTVPLGNGDSESLQLTRSGHLGTHHISVQQCADICRRELDALPTTIEFDEQLLKTGVLSCRHQMAIEWRLERKRLLFEFADAKVAAAA</sequence>
<protein>
    <recommendedName>
        <fullName evidence="5">SET domain-containing protein</fullName>
    </recommendedName>
</protein>
<dbReference type="GO" id="GO:0032259">
    <property type="term" value="P:methylation"/>
    <property type="evidence" value="ECO:0007669"/>
    <property type="project" value="UniProtKB-KW"/>
</dbReference>
<evidence type="ECO:0000256" key="3">
    <source>
        <dbReference type="ARBA" id="ARBA00022691"/>
    </source>
</evidence>
<dbReference type="Gene3D" id="3.90.1420.10">
    <property type="entry name" value="Rubisco LSMT, substrate-binding domain"/>
    <property type="match status" value="1"/>
</dbReference>
<keyword evidence="7" id="KW-1185">Reference proteome</keyword>
<dbReference type="InterPro" id="IPR050600">
    <property type="entry name" value="SETD3_SETD6_MTase"/>
</dbReference>
<evidence type="ECO:0000313" key="6">
    <source>
        <dbReference type="EMBL" id="KAL1515582.1"/>
    </source>
</evidence>
<dbReference type="Proteomes" id="UP001515480">
    <property type="component" value="Unassembled WGS sequence"/>
</dbReference>
<feature type="chain" id="PRO_5044261070" description="SET domain-containing protein" evidence="4">
    <location>
        <begin position="21"/>
        <end position="437"/>
    </location>
</feature>
<proteinExistence type="predicted"/>
<evidence type="ECO:0000256" key="4">
    <source>
        <dbReference type="SAM" id="SignalP"/>
    </source>
</evidence>
<dbReference type="CDD" id="cd10527">
    <property type="entry name" value="SET_LSMT"/>
    <property type="match status" value="1"/>
</dbReference>
<evidence type="ECO:0000259" key="5">
    <source>
        <dbReference type="PROSITE" id="PS50280"/>
    </source>
</evidence>
<keyword evidence="1" id="KW-0489">Methyltransferase</keyword>
<dbReference type="PROSITE" id="PS50280">
    <property type="entry name" value="SET"/>
    <property type="match status" value="1"/>
</dbReference>
<dbReference type="InterPro" id="IPR015353">
    <property type="entry name" value="Rubisco_LSMT_subst-bd"/>
</dbReference>
<dbReference type="PANTHER" id="PTHR13271">
    <property type="entry name" value="UNCHARACTERIZED PUTATIVE METHYLTRANSFERASE"/>
    <property type="match status" value="1"/>
</dbReference>
<dbReference type="InterPro" id="IPR001214">
    <property type="entry name" value="SET_dom"/>
</dbReference>
<name>A0AB34JB28_PRYPA</name>
<organism evidence="6 7">
    <name type="scientific">Prymnesium parvum</name>
    <name type="common">Toxic golden alga</name>
    <dbReference type="NCBI Taxonomy" id="97485"/>
    <lineage>
        <taxon>Eukaryota</taxon>
        <taxon>Haptista</taxon>
        <taxon>Haptophyta</taxon>
        <taxon>Prymnesiophyceae</taxon>
        <taxon>Prymnesiales</taxon>
        <taxon>Prymnesiaceae</taxon>
        <taxon>Prymnesium</taxon>
    </lineage>
</organism>
<gene>
    <name evidence="6" type="ORF">AB1Y20_002202</name>
</gene>
<keyword evidence="4" id="KW-0732">Signal</keyword>
<comment type="caution">
    <text evidence="6">The sequence shown here is derived from an EMBL/GenBank/DDBJ whole genome shotgun (WGS) entry which is preliminary data.</text>
</comment>